<proteinExistence type="predicted"/>
<accession>A0A2Z4QF08</accession>
<sequence length="183" mass="20938">MKSYGYFYMMNHIAMAVDAPNKDVGFKALVELDMFNRASIFTRPDAEPRAAQLVKDLTASLYPVGDSHPTIEQRMMLVQALHDQELEKIVGTIRFFVPFAYTKEVLCDTFGFFDNGDTLSIPYFLRHHFMEDQAVFCEGKLTSFAYSCSHGEVSQTARQYGLFPAYAYGKNDIPEQFKHLPLF</sequence>
<organism evidence="1 2">
    <name type="scientific">Erwinia phage vB_EamM_Alexandra</name>
    <dbReference type="NCBI Taxonomy" id="2201424"/>
    <lineage>
        <taxon>Viruses</taxon>
        <taxon>Duplodnaviria</taxon>
        <taxon>Heunggongvirae</taxon>
        <taxon>Uroviricota</taxon>
        <taxon>Caudoviricetes</taxon>
        <taxon>Alexandravirus</taxon>
        <taxon>Alexandravirus alexandra</taxon>
    </lineage>
</organism>
<name>A0A2Z4QF08_9CAUD</name>
<gene>
    <name evidence="1" type="ORF">Alexandra_307</name>
</gene>
<dbReference type="Proteomes" id="UP000251795">
    <property type="component" value="Segment"/>
</dbReference>
<reference evidence="1 2" key="1">
    <citation type="submission" date="2018-04" db="EMBL/GenBank/DDBJ databases">
        <authorList>
            <person name="Go L.Y."/>
            <person name="Mitchell J.A."/>
        </authorList>
    </citation>
    <scope>NUCLEOTIDE SEQUENCE [LARGE SCALE GENOMIC DNA]</scope>
</reference>
<keyword evidence="2" id="KW-1185">Reference proteome</keyword>
<evidence type="ECO:0000313" key="2">
    <source>
        <dbReference type="Proteomes" id="UP000251795"/>
    </source>
</evidence>
<evidence type="ECO:0000313" key="1">
    <source>
        <dbReference type="EMBL" id="AWY08563.1"/>
    </source>
</evidence>
<dbReference type="EMBL" id="MH248138">
    <property type="protein sequence ID" value="AWY08563.1"/>
    <property type="molecule type" value="Genomic_DNA"/>
</dbReference>
<protein>
    <submittedName>
        <fullName evidence="1">Uncharacterized protein</fullName>
    </submittedName>
</protein>